<dbReference type="PROSITE" id="PS00690">
    <property type="entry name" value="DEAH_ATP_HELICASE"/>
    <property type="match status" value="1"/>
</dbReference>
<dbReference type="Pfam" id="PF00176">
    <property type="entry name" value="SNF2-rel_dom"/>
    <property type="match status" value="1"/>
</dbReference>
<organism evidence="9 10">
    <name type="scientific">Psilocybe cf. subviscida</name>
    <dbReference type="NCBI Taxonomy" id="2480587"/>
    <lineage>
        <taxon>Eukaryota</taxon>
        <taxon>Fungi</taxon>
        <taxon>Dikarya</taxon>
        <taxon>Basidiomycota</taxon>
        <taxon>Agaricomycotina</taxon>
        <taxon>Agaricomycetes</taxon>
        <taxon>Agaricomycetidae</taxon>
        <taxon>Agaricales</taxon>
        <taxon>Agaricineae</taxon>
        <taxon>Strophariaceae</taxon>
        <taxon>Psilocybe</taxon>
    </lineage>
</organism>
<evidence type="ECO:0000256" key="5">
    <source>
        <dbReference type="ARBA" id="ARBA00023242"/>
    </source>
</evidence>
<evidence type="ECO:0000256" key="1">
    <source>
        <dbReference type="ARBA" id="ARBA00004123"/>
    </source>
</evidence>
<accession>A0A8H5BTW2</accession>
<dbReference type="SMART" id="SM00490">
    <property type="entry name" value="HELICc"/>
    <property type="match status" value="1"/>
</dbReference>
<dbReference type="PROSITE" id="PS51194">
    <property type="entry name" value="HELICASE_CTER"/>
    <property type="match status" value="1"/>
</dbReference>
<keyword evidence="5" id="KW-0539">Nucleus</keyword>
<feature type="compositionally biased region" description="Low complexity" evidence="6">
    <location>
        <begin position="212"/>
        <end position="232"/>
    </location>
</feature>
<evidence type="ECO:0000259" key="7">
    <source>
        <dbReference type="PROSITE" id="PS51192"/>
    </source>
</evidence>
<evidence type="ECO:0000256" key="4">
    <source>
        <dbReference type="ARBA" id="ARBA00022840"/>
    </source>
</evidence>
<dbReference type="InterPro" id="IPR002464">
    <property type="entry name" value="DNA/RNA_helicase_DEAH_CS"/>
</dbReference>
<dbReference type="FunFam" id="3.40.50.10810:FF:000019">
    <property type="entry name" value="DNA excision repair protein ERCC-6-like 2 isoform X1"/>
    <property type="match status" value="1"/>
</dbReference>
<dbReference type="OrthoDB" id="413460at2759"/>
<dbReference type="InterPro" id="IPR000330">
    <property type="entry name" value="SNF2_N"/>
</dbReference>
<dbReference type="PROSITE" id="PS51192">
    <property type="entry name" value="HELICASE_ATP_BIND_1"/>
    <property type="match status" value="1"/>
</dbReference>
<dbReference type="SUPFAM" id="SSF52540">
    <property type="entry name" value="P-loop containing nucleoside triphosphate hydrolases"/>
    <property type="match status" value="2"/>
</dbReference>
<feature type="compositionally biased region" description="Low complexity" evidence="6">
    <location>
        <begin position="1025"/>
        <end position="1048"/>
    </location>
</feature>
<sequence length="1127" mass="125793">MSQPKAAVKKNAYLKRSSTSIAAPLELDSDSDFNPGVYVPPKPTKKKGRASAAASLKKRKQKSVSASEAEDEFGLAVKRVKYEYAEERKVHRKVPNVLMEYFEKDLNLHSESEDDADEEDNEDEDEDSSEEKEERPFVTKTMDIYKTFAKKPLTAESSAAGSSQGPSNKVTPDRDCSTTESDNSSGTASDTDADLPIDWSKLKAAVSMNSSQISAVPPSSPAAATAQAPSTATREKGETTEDDDVTETDYSDEEPENPDLGPKPGFPLRPGQVVEEPMMLGAKLGIKVPAAINTYLRDYQRDGVQFLYRQYEKNLGGLLGDDMGLGKTIQIISFLSAIMWKTGQPTDQNRRKKHVSRLQDGELWTKKRKLPPANDMWPTCLIIAPSSVVHNWKREFETWGYFEVGVYTGKDRGDVLKDFKLGRLDVVLTSFDSARSDIDLLDDLPWSCIIIDEVHRVKKSNSKSTVAYHQFACTRRFGLTGTAIQNSYKELWTILDWTNPGMLGTAKQWQGYIATPLATGQSAGASEEERALALIVAHTLKDKILPNFFLRRTKEIIRDQLPRKTDQVVFCPLTSRQIQAYKNILNIPDLKNMLRSNDPCECGSRKKTKDCCHPFVPGAIFRYMSILIKLSNHLGLILPGPADTTDQIAENRKLAAFAFPGEAVPKFDATMMDAQNCGKWSTLQVLLRNWRKDKTNKVLIFTKSVKLLVMLDFHLSAKSYPFLKLEGKTKQEERMPLIDKFNFDPEVYIFLISTLAGGTGLNLTGANKVVIFDPNWNPAHDLQAMDRAFRFGQRRDVSVYRLLGAGSVEELIYARQIYKQQQMAIGYDASIQTRYFEGIQGDITKQGELFGIKNIFRLNEDKLATKLAIEKANMAELDWALANMSAPGRGKKSTKPKNELVVADVKNKDSDGLDLKGLGALLFDDEPPQTQENDIQKTLSEIGVRYSHHNDELLVPSKIEEMRTKLFVENALKQGKVRVSLKGKDLKPMKEKKEKEKRTKKKDVESKVDAAPWPPLRGRNRNKNAAAATLTASTSSTTPAGPSPVSAPKTIEKPKAKTNVALTPEQQLATRRRALVRLGFIKSAGDVSAFAKRFAQEHETAREGILELLDKWTKDNPPSDDSADEND</sequence>
<feature type="region of interest" description="Disordered" evidence="6">
    <location>
        <begin position="1108"/>
        <end position="1127"/>
    </location>
</feature>
<protein>
    <submittedName>
        <fullName evidence="9">Uncharacterized protein</fullName>
    </submittedName>
</protein>
<feature type="domain" description="Helicase C-terminal" evidence="8">
    <location>
        <begin position="682"/>
        <end position="837"/>
    </location>
</feature>
<gene>
    <name evidence="9" type="ORF">D9619_009039</name>
</gene>
<feature type="compositionally biased region" description="Polar residues" evidence="6">
    <location>
        <begin position="155"/>
        <end position="170"/>
    </location>
</feature>
<comment type="subcellular location">
    <subcellularLocation>
        <location evidence="1">Nucleus</location>
    </subcellularLocation>
</comment>
<evidence type="ECO:0000313" key="10">
    <source>
        <dbReference type="Proteomes" id="UP000567179"/>
    </source>
</evidence>
<keyword evidence="2" id="KW-0547">Nucleotide-binding</keyword>
<dbReference type="Gene3D" id="3.40.50.300">
    <property type="entry name" value="P-loop containing nucleotide triphosphate hydrolases"/>
    <property type="match status" value="1"/>
</dbReference>
<dbReference type="SMART" id="SM00487">
    <property type="entry name" value="DEXDc"/>
    <property type="match status" value="1"/>
</dbReference>
<comment type="caution">
    <text evidence="9">The sequence shown here is derived from an EMBL/GenBank/DDBJ whole genome shotgun (WGS) entry which is preliminary data.</text>
</comment>
<dbReference type="InterPro" id="IPR001650">
    <property type="entry name" value="Helicase_C-like"/>
</dbReference>
<feature type="compositionally biased region" description="Acidic residues" evidence="6">
    <location>
        <begin position="240"/>
        <end position="257"/>
    </location>
</feature>
<dbReference type="InterPro" id="IPR014001">
    <property type="entry name" value="Helicase_ATP-bd"/>
</dbReference>
<dbReference type="AlphaFoldDB" id="A0A8H5BTW2"/>
<keyword evidence="3" id="KW-0378">Hydrolase</keyword>
<dbReference type="Pfam" id="PF00271">
    <property type="entry name" value="Helicase_C"/>
    <property type="match status" value="1"/>
</dbReference>
<dbReference type="GO" id="GO:0016787">
    <property type="term" value="F:hydrolase activity"/>
    <property type="evidence" value="ECO:0007669"/>
    <property type="project" value="UniProtKB-KW"/>
</dbReference>
<dbReference type="GO" id="GO:0005634">
    <property type="term" value="C:nucleus"/>
    <property type="evidence" value="ECO:0007669"/>
    <property type="project" value="UniProtKB-SubCell"/>
</dbReference>
<feature type="region of interest" description="Disordered" evidence="6">
    <location>
        <begin position="154"/>
        <end position="195"/>
    </location>
</feature>
<evidence type="ECO:0000256" key="3">
    <source>
        <dbReference type="ARBA" id="ARBA00022801"/>
    </source>
</evidence>
<dbReference type="GO" id="GO:0005524">
    <property type="term" value="F:ATP binding"/>
    <property type="evidence" value="ECO:0007669"/>
    <property type="project" value="InterPro"/>
</dbReference>
<feature type="compositionally biased region" description="Acidic residues" evidence="6">
    <location>
        <begin position="112"/>
        <end position="131"/>
    </location>
</feature>
<feature type="region of interest" description="Disordered" evidence="6">
    <location>
        <begin position="979"/>
        <end position="1056"/>
    </location>
</feature>
<evidence type="ECO:0000256" key="2">
    <source>
        <dbReference type="ARBA" id="ARBA00022741"/>
    </source>
</evidence>
<keyword evidence="4" id="KW-0067">ATP-binding</keyword>
<dbReference type="PANTHER" id="PTHR45629:SF7">
    <property type="entry name" value="DNA EXCISION REPAIR PROTEIN ERCC-6-RELATED"/>
    <property type="match status" value="1"/>
</dbReference>
<evidence type="ECO:0000313" key="9">
    <source>
        <dbReference type="EMBL" id="KAF5329238.1"/>
    </source>
</evidence>
<dbReference type="EMBL" id="JAACJJ010000002">
    <property type="protein sequence ID" value="KAF5329238.1"/>
    <property type="molecule type" value="Genomic_DNA"/>
</dbReference>
<reference evidence="9 10" key="1">
    <citation type="journal article" date="2020" name="ISME J.">
        <title>Uncovering the hidden diversity of litter-decomposition mechanisms in mushroom-forming fungi.</title>
        <authorList>
            <person name="Floudas D."/>
            <person name="Bentzer J."/>
            <person name="Ahren D."/>
            <person name="Johansson T."/>
            <person name="Persson P."/>
            <person name="Tunlid A."/>
        </authorList>
    </citation>
    <scope>NUCLEOTIDE SEQUENCE [LARGE SCALE GENOMIC DNA]</scope>
    <source>
        <strain evidence="9 10">CBS 101986</strain>
    </source>
</reference>
<name>A0A8H5BTW2_9AGAR</name>
<evidence type="ECO:0000259" key="8">
    <source>
        <dbReference type="PROSITE" id="PS51194"/>
    </source>
</evidence>
<proteinExistence type="predicted"/>
<dbReference type="InterPro" id="IPR049730">
    <property type="entry name" value="SNF2/RAD54-like_C"/>
</dbReference>
<dbReference type="CDD" id="cd18793">
    <property type="entry name" value="SF2_C_SNF"/>
    <property type="match status" value="1"/>
</dbReference>
<evidence type="ECO:0000256" key="6">
    <source>
        <dbReference type="SAM" id="MobiDB-lite"/>
    </source>
</evidence>
<feature type="region of interest" description="Disordered" evidence="6">
    <location>
        <begin position="212"/>
        <end position="271"/>
    </location>
</feature>
<dbReference type="InterPro" id="IPR027417">
    <property type="entry name" value="P-loop_NTPase"/>
</dbReference>
<dbReference type="Proteomes" id="UP000567179">
    <property type="component" value="Unassembled WGS sequence"/>
</dbReference>
<feature type="region of interest" description="Disordered" evidence="6">
    <location>
        <begin position="105"/>
        <end position="141"/>
    </location>
</feature>
<feature type="domain" description="Helicase ATP-binding" evidence="7">
    <location>
        <begin position="308"/>
        <end position="501"/>
    </location>
</feature>
<feature type="compositionally biased region" description="Polar residues" evidence="6">
    <location>
        <begin position="178"/>
        <end position="190"/>
    </location>
</feature>
<dbReference type="InterPro" id="IPR038718">
    <property type="entry name" value="SNF2-like_sf"/>
</dbReference>
<dbReference type="PANTHER" id="PTHR45629">
    <property type="entry name" value="SNF2/RAD54 FAMILY MEMBER"/>
    <property type="match status" value="1"/>
</dbReference>
<feature type="compositionally biased region" description="Basic and acidic residues" evidence="6">
    <location>
        <begin position="982"/>
        <end position="1008"/>
    </location>
</feature>
<keyword evidence="10" id="KW-1185">Reference proteome</keyword>
<dbReference type="InterPro" id="IPR050496">
    <property type="entry name" value="SNF2_RAD54_helicase_repair"/>
</dbReference>
<feature type="region of interest" description="Disordered" evidence="6">
    <location>
        <begin position="26"/>
        <end position="71"/>
    </location>
</feature>
<dbReference type="Gene3D" id="3.40.50.10810">
    <property type="entry name" value="Tandem AAA-ATPase domain"/>
    <property type="match status" value="1"/>
</dbReference>